<dbReference type="EMBL" id="JAPEUR010000424">
    <property type="protein sequence ID" value="KAJ4309605.1"/>
    <property type="molecule type" value="Genomic_DNA"/>
</dbReference>
<gene>
    <name evidence="1" type="ORF">N0V84_011418</name>
</gene>
<keyword evidence="2" id="KW-1185">Reference proteome</keyword>
<feature type="non-terminal residue" evidence="1">
    <location>
        <position position="181"/>
    </location>
</feature>
<name>A0A9W8TC61_9HYPO</name>
<dbReference type="OrthoDB" id="2328924at2759"/>
<dbReference type="PANTHER" id="PTHR40128">
    <property type="entry name" value="EXPRESSED PROTEIN"/>
    <property type="match status" value="1"/>
</dbReference>
<comment type="caution">
    <text evidence="1">The sequence shown here is derived from an EMBL/GenBank/DDBJ whole genome shotgun (WGS) entry which is preliminary data.</text>
</comment>
<dbReference type="Gene3D" id="2.60.120.620">
    <property type="entry name" value="q2cbj1_9rhob like domain"/>
    <property type="match status" value="1"/>
</dbReference>
<protein>
    <recommendedName>
        <fullName evidence="3">Phytanoyl-CoA dioxygenase</fullName>
    </recommendedName>
</protein>
<dbReference type="AlphaFoldDB" id="A0A9W8TC61"/>
<dbReference type="PANTHER" id="PTHR40128:SF1">
    <property type="entry name" value="PHYTANOYL-COA HYDROXYLASE"/>
    <property type="match status" value="1"/>
</dbReference>
<evidence type="ECO:0000313" key="1">
    <source>
        <dbReference type="EMBL" id="KAJ4309605.1"/>
    </source>
</evidence>
<accession>A0A9W8TC61</accession>
<sequence length="181" mass="20367">MPHAQTAPKTPSVKFEVTKLRVSYPDEPLEELYQRYITEGYVFMKGLLPREDVLAAREAYFTSMAPSRVLKPGTKTVDVSLTTLPTQLIIQESELTASRTRAQVERSWYSGPEDGSVRGFCNHPALKDFVARLTGWGDATLAVRRTLLRNNTPGNKAIGVHYDQSFMRYGEPTPMTAWVPM</sequence>
<proteinExistence type="predicted"/>
<evidence type="ECO:0000313" key="2">
    <source>
        <dbReference type="Proteomes" id="UP001140502"/>
    </source>
</evidence>
<organism evidence="1 2">
    <name type="scientific">Fusarium piperis</name>
    <dbReference type="NCBI Taxonomy" id="1435070"/>
    <lineage>
        <taxon>Eukaryota</taxon>
        <taxon>Fungi</taxon>
        <taxon>Dikarya</taxon>
        <taxon>Ascomycota</taxon>
        <taxon>Pezizomycotina</taxon>
        <taxon>Sordariomycetes</taxon>
        <taxon>Hypocreomycetidae</taxon>
        <taxon>Hypocreales</taxon>
        <taxon>Nectriaceae</taxon>
        <taxon>Fusarium</taxon>
        <taxon>Fusarium solani species complex</taxon>
    </lineage>
</organism>
<dbReference type="SUPFAM" id="SSF51197">
    <property type="entry name" value="Clavaminate synthase-like"/>
    <property type="match status" value="1"/>
</dbReference>
<dbReference type="Proteomes" id="UP001140502">
    <property type="component" value="Unassembled WGS sequence"/>
</dbReference>
<evidence type="ECO:0008006" key="3">
    <source>
        <dbReference type="Google" id="ProtNLM"/>
    </source>
</evidence>
<reference evidence="1" key="1">
    <citation type="submission" date="2022-10" db="EMBL/GenBank/DDBJ databases">
        <title>Tapping the CABI collections for fungal endophytes: first genome assemblies for Collariella, Neodidymelliopsis, Ascochyta clinopodiicola, Didymella pomorum, Didymosphaeria variabile, Neocosmospora piperis and Neocucurbitaria cava.</title>
        <authorList>
            <person name="Hill R."/>
        </authorList>
    </citation>
    <scope>NUCLEOTIDE SEQUENCE</scope>
    <source>
        <strain evidence="1">IMI 366586</strain>
    </source>
</reference>